<organism evidence="1 2">
    <name type="scientific">Streptomyces pyxinicus</name>
    <dbReference type="NCBI Taxonomy" id="2970331"/>
    <lineage>
        <taxon>Bacteria</taxon>
        <taxon>Bacillati</taxon>
        <taxon>Actinomycetota</taxon>
        <taxon>Actinomycetes</taxon>
        <taxon>Kitasatosporales</taxon>
        <taxon>Streptomycetaceae</taxon>
        <taxon>Streptomyces</taxon>
    </lineage>
</organism>
<sequence>MLQVIVYPPASDGGRRVRVGDSFAGMAYTVLDVVEFLRAAGLEDIEPDDVSAAEWIEWRDGGPHAWGEGS</sequence>
<comment type="caution">
    <text evidence="1">The sequence shown here is derived from an EMBL/GenBank/DDBJ whole genome shotgun (WGS) entry which is preliminary data.</text>
</comment>
<reference evidence="1 2" key="1">
    <citation type="submission" date="2022-08" db="EMBL/GenBank/DDBJ databases">
        <authorList>
            <person name="Somphong A."/>
            <person name="Phongsopitanun W."/>
        </authorList>
    </citation>
    <scope>NUCLEOTIDE SEQUENCE [LARGE SCALE GENOMIC DNA]</scope>
    <source>
        <strain evidence="1 2">LP11</strain>
    </source>
</reference>
<gene>
    <name evidence="1" type="ORF">NX794_18095</name>
</gene>
<dbReference type="RefSeq" id="WP_258779589.1">
    <property type="nucleotide sequence ID" value="NZ_JANUGP010000012.1"/>
</dbReference>
<proteinExistence type="predicted"/>
<name>A0ABT2B596_9ACTN</name>
<keyword evidence="2" id="KW-1185">Reference proteome</keyword>
<evidence type="ECO:0000313" key="1">
    <source>
        <dbReference type="EMBL" id="MCS0603108.1"/>
    </source>
</evidence>
<evidence type="ECO:0000313" key="2">
    <source>
        <dbReference type="Proteomes" id="UP001205612"/>
    </source>
</evidence>
<protein>
    <submittedName>
        <fullName evidence="1">Uncharacterized protein</fullName>
    </submittedName>
</protein>
<dbReference type="Proteomes" id="UP001205612">
    <property type="component" value="Unassembled WGS sequence"/>
</dbReference>
<accession>A0ABT2B596</accession>
<dbReference type="EMBL" id="JANUGP010000012">
    <property type="protein sequence ID" value="MCS0603108.1"/>
    <property type="molecule type" value="Genomic_DNA"/>
</dbReference>